<proteinExistence type="predicted"/>
<keyword evidence="3" id="KW-1185">Reference proteome</keyword>
<reference evidence="2 3" key="1">
    <citation type="submission" date="2015-07" db="EMBL/GenBank/DDBJ databases">
        <title>Draft genome of Enhydrobacter aerosaccus.</title>
        <authorList>
            <person name="Wang X."/>
        </authorList>
    </citation>
    <scope>NUCLEOTIDE SEQUENCE [LARGE SCALE GENOMIC DNA]</scope>
    <source>
        <strain evidence="2 3">CGMCC9176</strain>
    </source>
</reference>
<protein>
    <recommendedName>
        <fullName evidence="1">Type ISP restriction-modification enzyme LLaBIII C-terminal specificity domain-containing protein</fullName>
    </recommendedName>
</protein>
<dbReference type="EMBL" id="LGSW01000019">
    <property type="protein sequence ID" value="KND17678.1"/>
    <property type="molecule type" value="Genomic_DNA"/>
</dbReference>
<dbReference type="InterPro" id="IPR041635">
    <property type="entry name" value="Type_ISP_LLaBIII_C"/>
</dbReference>
<organism evidence="2 3">
    <name type="scientific">Enhydrobacter aerosaccus</name>
    <dbReference type="NCBI Taxonomy" id="225324"/>
    <lineage>
        <taxon>Bacteria</taxon>
        <taxon>Pseudomonadati</taxon>
        <taxon>Pseudomonadota</taxon>
        <taxon>Alphaproteobacteria</taxon>
        <taxon>Hyphomicrobiales</taxon>
        <taxon>Enhydrobacter</taxon>
    </lineage>
</organism>
<comment type="caution">
    <text evidence="2">The sequence shown here is derived from an EMBL/GenBank/DDBJ whole genome shotgun (WGS) entry which is preliminary data.</text>
</comment>
<dbReference type="Pfam" id="PF18135">
    <property type="entry name" value="Type_ISP_C"/>
    <property type="match status" value="1"/>
</dbReference>
<sequence>MTNIPIEAYDYVVNGKSAMEWVMERQSVKTDKDSGITNNANDWAIETMNNARYPLELLLRVINVSLKTNAIVAGLPVLVIE</sequence>
<evidence type="ECO:0000259" key="1">
    <source>
        <dbReference type="Pfam" id="PF18135"/>
    </source>
</evidence>
<feature type="domain" description="Type ISP restriction-modification enzyme LLaBIII C-terminal specificity" evidence="1">
    <location>
        <begin position="1"/>
        <end position="57"/>
    </location>
</feature>
<name>A0ABR5IIU6_9HYPH</name>
<accession>A0ABR5IIU6</accession>
<evidence type="ECO:0000313" key="3">
    <source>
        <dbReference type="Proteomes" id="UP000053900"/>
    </source>
</evidence>
<evidence type="ECO:0000313" key="2">
    <source>
        <dbReference type="EMBL" id="KND17678.1"/>
    </source>
</evidence>
<gene>
    <name evidence="2" type="ORF">AFK20_12065</name>
</gene>
<dbReference type="Proteomes" id="UP000053900">
    <property type="component" value="Unassembled WGS sequence"/>
</dbReference>